<dbReference type="AlphaFoldDB" id="A0A9N9AKV8"/>
<evidence type="ECO:0000313" key="2">
    <source>
        <dbReference type="Proteomes" id="UP000789396"/>
    </source>
</evidence>
<name>A0A9N9AKV8_9GLOM</name>
<reference evidence="1" key="1">
    <citation type="submission" date="2021-06" db="EMBL/GenBank/DDBJ databases">
        <authorList>
            <person name="Kallberg Y."/>
            <person name="Tangrot J."/>
            <person name="Rosling A."/>
        </authorList>
    </citation>
    <scope>NUCLEOTIDE SEQUENCE</scope>
    <source>
        <strain evidence="1">IN212</strain>
    </source>
</reference>
<evidence type="ECO:0000313" key="1">
    <source>
        <dbReference type="EMBL" id="CAG8531676.1"/>
    </source>
</evidence>
<dbReference type="EMBL" id="CAJVPZ010003530">
    <property type="protein sequence ID" value="CAG8531676.1"/>
    <property type="molecule type" value="Genomic_DNA"/>
</dbReference>
<comment type="caution">
    <text evidence="1">The sequence shown here is derived from an EMBL/GenBank/DDBJ whole genome shotgun (WGS) entry which is preliminary data.</text>
</comment>
<sequence length="159" mass="18265">MAEVIEVYIDHIKYTNESENTSFMTKVVSVNDDKFINEAEDANFSIPSNEVSNNPESPIRINKIVNQHNHTLSVEKINFDENKKFSPEILEDIKFLTSHCKFGATVQRKLLEGKYPVQLIHSKDLYIAIQKFQPTSKSLSNNASLMSSWLDNQKEIDSR</sequence>
<proteinExistence type="predicted"/>
<dbReference type="OrthoDB" id="2366576at2759"/>
<organism evidence="1 2">
    <name type="scientific">Racocetra fulgida</name>
    <dbReference type="NCBI Taxonomy" id="60492"/>
    <lineage>
        <taxon>Eukaryota</taxon>
        <taxon>Fungi</taxon>
        <taxon>Fungi incertae sedis</taxon>
        <taxon>Mucoromycota</taxon>
        <taxon>Glomeromycotina</taxon>
        <taxon>Glomeromycetes</taxon>
        <taxon>Diversisporales</taxon>
        <taxon>Gigasporaceae</taxon>
        <taxon>Racocetra</taxon>
    </lineage>
</organism>
<protein>
    <submittedName>
        <fullName evidence="1">15451_t:CDS:1</fullName>
    </submittedName>
</protein>
<accession>A0A9N9AKV8</accession>
<dbReference type="Proteomes" id="UP000789396">
    <property type="component" value="Unassembled WGS sequence"/>
</dbReference>
<gene>
    <name evidence="1" type="ORF">RFULGI_LOCUS3822</name>
</gene>
<keyword evidence="2" id="KW-1185">Reference proteome</keyword>